<dbReference type="RefSeq" id="WP_015694117.1">
    <property type="nucleotide sequence ID" value="NC_016940.1"/>
</dbReference>
<reference evidence="2 3" key="1">
    <citation type="journal article" date="2012" name="Stand. Genomic Sci.">
        <title>Complete genome sequencing and analysis of Saprospira grandis str. Lewin, a predatory marine bacterium.</title>
        <authorList>
            <person name="Saw J.H."/>
            <person name="Yuryev A."/>
            <person name="Kanbe M."/>
            <person name="Hou S."/>
            <person name="Young A.G."/>
            <person name="Aizawa S."/>
            <person name="Alam M."/>
        </authorList>
    </citation>
    <scope>NUCLEOTIDE SEQUENCE [LARGE SCALE GENOMIC DNA]</scope>
    <source>
        <strain evidence="2 3">Lewin</strain>
    </source>
</reference>
<accession>H6L5X2</accession>
<dbReference type="STRING" id="984262.SGRA_3816"/>
<dbReference type="OrthoDB" id="1430047at2"/>
<evidence type="ECO:0008006" key="4">
    <source>
        <dbReference type="Google" id="ProtNLM"/>
    </source>
</evidence>
<dbReference type="EMBL" id="CP002831">
    <property type="protein sequence ID" value="AFC26532.1"/>
    <property type="molecule type" value="Genomic_DNA"/>
</dbReference>
<feature type="signal peptide" evidence="1">
    <location>
        <begin position="1"/>
        <end position="20"/>
    </location>
</feature>
<proteinExistence type="predicted"/>
<dbReference type="PROSITE" id="PS51257">
    <property type="entry name" value="PROKAR_LIPOPROTEIN"/>
    <property type="match status" value="1"/>
</dbReference>
<dbReference type="Pfam" id="PF14054">
    <property type="entry name" value="DUF4249"/>
    <property type="match status" value="1"/>
</dbReference>
<keyword evidence="1" id="KW-0732">Signal</keyword>
<protein>
    <recommendedName>
        <fullName evidence="4">Lipoprotein</fullName>
    </recommendedName>
</protein>
<evidence type="ECO:0000256" key="1">
    <source>
        <dbReference type="SAM" id="SignalP"/>
    </source>
</evidence>
<dbReference type="HOGENOM" id="CLU_079066_1_0_10"/>
<keyword evidence="3" id="KW-1185">Reference proteome</keyword>
<organism evidence="2 3">
    <name type="scientific">Saprospira grandis (strain Lewin)</name>
    <dbReference type="NCBI Taxonomy" id="984262"/>
    <lineage>
        <taxon>Bacteria</taxon>
        <taxon>Pseudomonadati</taxon>
        <taxon>Bacteroidota</taxon>
        <taxon>Saprospiria</taxon>
        <taxon>Saprospirales</taxon>
        <taxon>Saprospiraceae</taxon>
        <taxon>Saprospira</taxon>
    </lineage>
</organism>
<dbReference type="KEGG" id="sgn:SGRA_3816"/>
<dbReference type="AlphaFoldDB" id="H6L5X2"/>
<name>H6L5X2_SAPGL</name>
<evidence type="ECO:0000313" key="3">
    <source>
        <dbReference type="Proteomes" id="UP000007519"/>
    </source>
</evidence>
<sequence>MRSLSYCFLCLLTLSFTACQDVIILDLEESAQQTIVEADILSDAQRAEVRLSKSGGFYQSNDFEMVNGASITLSLNGQNYSFQSDNNGYYWADSLQIQAGDSAFMSISLPDGRQISAAATCPNSVLLDSLSYEEFSFPFGGQIGYRLYYHFQDPADTANYYRTKVWTNGEIEDNYILIEDELRDGDYLDLPFFGPPFEPEDSIQLQLISVNKAYYDYFEQVSEVSQSGASASVPYNPKGNWDDPSILGYFGIIHRHQLQIEMPQ</sequence>
<gene>
    <name evidence="2" type="ordered locus">SGRA_3816</name>
</gene>
<dbReference type="InterPro" id="IPR025345">
    <property type="entry name" value="DUF4249"/>
</dbReference>
<dbReference type="Proteomes" id="UP000007519">
    <property type="component" value="Chromosome"/>
</dbReference>
<feature type="chain" id="PRO_5003603953" description="Lipoprotein" evidence="1">
    <location>
        <begin position="21"/>
        <end position="264"/>
    </location>
</feature>
<evidence type="ECO:0000313" key="2">
    <source>
        <dbReference type="EMBL" id="AFC26532.1"/>
    </source>
</evidence>